<feature type="chain" id="PRO_5038670268" description="NEAT domain-containing protein" evidence="8">
    <location>
        <begin position="29"/>
        <end position="735"/>
    </location>
</feature>
<feature type="domain" description="NEAT" evidence="9">
    <location>
        <begin position="232"/>
        <end position="355"/>
    </location>
</feature>
<dbReference type="CDD" id="cd06920">
    <property type="entry name" value="NEAT"/>
    <property type="match status" value="4"/>
</dbReference>
<feature type="region of interest" description="Disordered" evidence="6">
    <location>
        <begin position="495"/>
        <end position="523"/>
    </location>
</feature>
<dbReference type="InterPro" id="IPR050436">
    <property type="entry name" value="IsdA"/>
</dbReference>
<comment type="caution">
    <text evidence="10">The sequence shown here is derived from an EMBL/GenBank/DDBJ whole genome shotgun (WGS) entry which is preliminary data.</text>
</comment>
<feature type="region of interest" description="Disordered" evidence="6">
    <location>
        <begin position="157"/>
        <end position="234"/>
    </location>
</feature>
<feature type="compositionally biased region" description="Acidic residues" evidence="6">
    <location>
        <begin position="157"/>
        <end position="189"/>
    </location>
</feature>
<dbReference type="Proteomes" id="UP000051061">
    <property type="component" value="Unassembled WGS sequence"/>
</dbReference>
<keyword evidence="7" id="KW-0472">Membrane</keyword>
<sequence length="735" mass="83307">MKIHNRMVNVLLTFLLVFSLIAPSTSFAAESMNEIENGMYDVPFTVLKKGSTEASVMDGYTEKPARVVVKDGTFQVDLTLTNSSWYKDFTVEGQRPEVISENTEQGKQIVRFITNAETVDAWVHIVVTGIPGFHYDNQYDVDIAFHYADATMIELEQPEEEPSEQPEEEQPEEEPSEQPEEEQPEEEPSEQPKEEQPEEEPGEQPEEEQPEEEPVEQPKEEQPEEGPTWSSLQHGKYDVPFAAKHATEDRDSAMSRYLVNPAQVTIGKGKQELTVTVKESHQITNLVLNNGELVTGTIVNENTDENTRTYAFNVDELKNPQAAKVSMRVALPNGNVYENTQDFRLFFDLENAKKVEDGPEQPEQPSPNQPNEGELVDGRYQIEFNVLKSGSSDVSVMDGYTEKPATIYVKNGEFTVDLTLLNESWYRDLTINGQRPEVVTVDETEDKRVVRFAVSNLIELVDLWVHIRVEGIPGFEYDNQYDAQLQFNEESLTLVEKEKEPTPVNEEKPKEEKPKSDHKERSLDEELVNGEYTVSFSVLKKGTTETSVMDEYTKKPATVFFKDGTYTIDLTLTNRTWYEDLKINGVRPAVVNEDLDKNEQTVRFETKSIHEAIDAWVHIIVKGIPGFDYDNQYEVDIQFDRESLTLVKADQAPNPVTHLGTNNDNGNGSNNGNDNDLIYDRSDNGAGSGVGNAANVNQQNPQTSDPALVSFYLALLLLSTSFFVWKWRQNRRKAL</sequence>
<protein>
    <recommendedName>
        <fullName evidence="9">NEAT domain-containing protein</fullName>
    </recommendedName>
</protein>
<dbReference type="SMART" id="SM00725">
    <property type="entry name" value="NEAT"/>
    <property type="match status" value="4"/>
</dbReference>
<evidence type="ECO:0000256" key="7">
    <source>
        <dbReference type="SAM" id="Phobius"/>
    </source>
</evidence>
<keyword evidence="7" id="KW-0812">Transmembrane</keyword>
<feature type="signal peptide" evidence="8">
    <location>
        <begin position="1"/>
        <end position="28"/>
    </location>
</feature>
<evidence type="ECO:0000256" key="2">
    <source>
        <dbReference type="ARBA" id="ARBA00022512"/>
    </source>
</evidence>
<evidence type="ECO:0000313" key="11">
    <source>
        <dbReference type="Proteomes" id="UP000051061"/>
    </source>
</evidence>
<accession>A0A9D5I1I1</accession>
<dbReference type="Pfam" id="PF05031">
    <property type="entry name" value="NEAT"/>
    <property type="match status" value="4"/>
</dbReference>
<dbReference type="PANTHER" id="PTHR37824">
    <property type="entry name" value="IRON-REGULATED SURFACE DETERMINANT PROTEIN C"/>
    <property type="match status" value="1"/>
</dbReference>
<dbReference type="InterPro" id="IPR006635">
    <property type="entry name" value="NEAT_dom"/>
</dbReference>
<dbReference type="AlphaFoldDB" id="A0A9D5I1I1"/>
<keyword evidence="3" id="KW-0964">Secreted</keyword>
<feature type="region of interest" description="Disordered" evidence="6">
    <location>
        <begin position="355"/>
        <end position="374"/>
    </location>
</feature>
<evidence type="ECO:0000256" key="4">
    <source>
        <dbReference type="ARBA" id="ARBA00022729"/>
    </source>
</evidence>
<feature type="region of interest" description="Disordered" evidence="6">
    <location>
        <begin position="657"/>
        <end position="684"/>
    </location>
</feature>
<dbReference type="InterPro" id="IPR037250">
    <property type="entry name" value="NEAT_dom_sf"/>
</dbReference>
<evidence type="ECO:0000259" key="9">
    <source>
        <dbReference type="PROSITE" id="PS50978"/>
    </source>
</evidence>
<keyword evidence="7" id="KW-1133">Transmembrane helix</keyword>
<keyword evidence="11" id="KW-1185">Reference proteome</keyword>
<keyword evidence="4 8" id="KW-0732">Signal</keyword>
<evidence type="ECO:0000256" key="5">
    <source>
        <dbReference type="ARBA" id="ARBA00023088"/>
    </source>
</evidence>
<feature type="domain" description="NEAT" evidence="9">
    <location>
        <begin position="35"/>
        <end position="153"/>
    </location>
</feature>
<gene>
    <name evidence="10" type="ORF">AN965_12585</name>
</gene>
<reference evidence="10 11" key="1">
    <citation type="submission" date="2015-09" db="EMBL/GenBank/DDBJ databases">
        <title>Genome sequencing project for genomic taxonomy and phylogenomics of Bacillus-like bacteria.</title>
        <authorList>
            <person name="Liu B."/>
            <person name="Wang J."/>
            <person name="Zhu Y."/>
            <person name="Liu G."/>
            <person name="Chen Q."/>
            <person name="Chen Z."/>
            <person name="Lan J."/>
            <person name="Che J."/>
            <person name="Ge C."/>
            <person name="Shi H."/>
            <person name="Pan Z."/>
            <person name="Liu X."/>
        </authorList>
    </citation>
    <scope>NUCLEOTIDE SEQUENCE [LARGE SCALE GENOMIC DNA]</scope>
    <source>
        <strain evidence="10 11">DSM 19153</strain>
    </source>
</reference>
<keyword evidence="5" id="KW-0572">Peptidoglycan-anchor</keyword>
<evidence type="ECO:0000313" key="10">
    <source>
        <dbReference type="EMBL" id="KQL56558.1"/>
    </source>
</evidence>
<name>A0A9D5I1I1_9BACI</name>
<organism evidence="10 11">
    <name type="scientific">Alkalicoccobacillus plakortidis</name>
    <dbReference type="NCBI Taxonomy" id="444060"/>
    <lineage>
        <taxon>Bacteria</taxon>
        <taxon>Bacillati</taxon>
        <taxon>Bacillota</taxon>
        <taxon>Bacilli</taxon>
        <taxon>Bacillales</taxon>
        <taxon>Bacillaceae</taxon>
        <taxon>Alkalicoccobacillus</taxon>
    </lineage>
</organism>
<feature type="compositionally biased region" description="Acidic residues" evidence="6">
    <location>
        <begin position="196"/>
        <end position="215"/>
    </location>
</feature>
<feature type="domain" description="NEAT" evidence="9">
    <location>
        <begin position="527"/>
        <end position="647"/>
    </location>
</feature>
<evidence type="ECO:0000256" key="1">
    <source>
        <dbReference type="ARBA" id="ARBA00004168"/>
    </source>
</evidence>
<comment type="subcellular location">
    <subcellularLocation>
        <location evidence="1">Secreted</location>
        <location evidence="1">Cell wall</location>
        <topology evidence="1">Peptidoglycan-anchor</topology>
    </subcellularLocation>
</comment>
<feature type="transmembrane region" description="Helical" evidence="7">
    <location>
        <begin position="707"/>
        <end position="725"/>
    </location>
</feature>
<keyword evidence="2" id="KW-0134">Cell wall</keyword>
<dbReference type="PANTHER" id="PTHR37824:SF1">
    <property type="entry name" value="IRON-REGULATED SURFACE DETERMINANT PROTEIN C"/>
    <property type="match status" value="1"/>
</dbReference>
<feature type="compositionally biased region" description="Low complexity" evidence="6">
    <location>
        <begin position="662"/>
        <end position="676"/>
    </location>
</feature>
<evidence type="ECO:0000256" key="8">
    <source>
        <dbReference type="SAM" id="SignalP"/>
    </source>
</evidence>
<proteinExistence type="predicted"/>
<evidence type="ECO:0000256" key="3">
    <source>
        <dbReference type="ARBA" id="ARBA00022525"/>
    </source>
</evidence>
<feature type="domain" description="NEAT" evidence="9">
    <location>
        <begin position="375"/>
        <end position="495"/>
    </location>
</feature>
<dbReference type="EMBL" id="LJJD01000027">
    <property type="protein sequence ID" value="KQL56558.1"/>
    <property type="molecule type" value="Genomic_DNA"/>
</dbReference>
<dbReference type="Gene3D" id="2.60.40.1850">
    <property type="match status" value="4"/>
</dbReference>
<dbReference type="PROSITE" id="PS50978">
    <property type="entry name" value="NEAT"/>
    <property type="match status" value="4"/>
</dbReference>
<evidence type="ECO:0000256" key="6">
    <source>
        <dbReference type="SAM" id="MobiDB-lite"/>
    </source>
</evidence>
<dbReference type="SUPFAM" id="SSF158911">
    <property type="entry name" value="NEAT domain-like"/>
    <property type="match status" value="4"/>
</dbReference>